<dbReference type="InterPro" id="IPR002763">
    <property type="entry name" value="DUF72"/>
</dbReference>
<dbReference type="Gene3D" id="3.20.20.410">
    <property type="entry name" value="Protein of unknown function UPF0759"/>
    <property type="match status" value="1"/>
</dbReference>
<dbReference type="SUPFAM" id="SSF117396">
    <property type="entry name" value="TM1631-like"/>
    <property type="match status" value="1"/>
</dbReference>
<dbReference type="PANTHER" id="PTHR30348:SF4">
    <property type="entry name" value="DUF72 DOMAIN-CONTAINING PROTEIN"/>
    <property type="match status" value="1"/>
</dbReference>
<dbReference type="Pfam" id="PF01904">
    <property type="entry name" value="DUF72"/>
    <property type="match status" value="1"/>
</dbReference>
<sequence>MSTGATPPRRAMKGLHIGISGWRYVPWRGEFYPPGLRQKDELRYASRAFNSIELNGSFYALQTPQRYRQWAADTPDGFVFSLKAPRYITHIKRLREAEEGLANFFASGPLELGDKLGPLLWQLPPSLKYDAEVLEAFLALLPRHTDAALKLARAAATRRPDAWPQGLKQRPLRHAMEVRHASFACAGFAEQLRRHGVALVFADAPRKWPYAEDLTAKDFIYLRLHGDQQLYASGYGEAALQRWRERIGRWRRGLQPADAQLLDASTRGDRHSREVFCYFDNDIKVRAPFDASHLMALLDLRLPGRQQPGEPVGDWA</sequence>
<evidence type="ECO:0000313" key="2">
    <source>
        <dbReference type="Proteomes" id="UP000566995"/>
    </source>
</evidence>
<protein>
    <submittedName>
        <fullName evidence="1">Uncharacterized protein YecE (DUF72 family)</fullName>
    </submittedName>
</protein>
<comment type="caution">
    <text evidence="1">The sequence shown here is derived from an EMBL/GenBank/DDBJ whole genome shotgun (WGS) entry which is preliminary data.</text>
</comment>
<gene>
    <name evidence="1" type="ORF">HNP46_001015</name>
</gene>
<dbReference type="InterPro" id="IPR036520">
    <property type="entry name" value="UPF0759_sf"/>
</dbReference>
<accession>A0A7W7P0D8</accession>
<evidence type="ECO:0000313" key="1">
    <source>
        <dbReference type="EMBL" id="MBB4862177.1"/>
    </source>
</evidence>
<dbReference type="AlphaFoldDB" id="A0A7W7P0D8"/>
<proteinExistence type="predicted"/>
<dbReference type="PANTHER" id="PTHR30348">
    <property type="entry name" value="UNCHARACTERIZED PROTEIN YECE"/>
    <property type="match status" value="1"/>
</dbReference>
<dbReference type="Proteomes" id="UP000566995">
    <property type="component" value="Unassembled WGS sequence"/>
</dbReference>
<reference evidence="1 2" key="1">
    <citation type="submission" date="2020-08" db="EMBL/GenBank/DDBJ databases">
        <title>Functional genomics of gut bacteria from endangered species of beetles.</title>
        <authorList>
            <person name="Carlos-Shanley C."/>
        </authorList>
    </citation>
    <scope>NUCLEOTIDE SEQUENCE [LARGE SCALE GENOMIC DNA]</scope>
    <source>
        <strain evidence="1 2">S00179</strain>
    </source>
</reference>
<dbReference type="EMBL" id="JACHLI010000003">
    <property type="protein sequence ID" value="MBB4862177.1"/>
    <property type="molecule type" value="Genomic_DNA"/>
</dbReference>
<organism evidence="1 2">
    <name type="scientific">Pseudomonas nitroreducens</name>
    <dbReference type="NCBI Taxonomy" id="46680"/>
    <lineage>
        <taxon>Bacteria</taxon>
        <taxon>Pseudomonadati</taxon>
        <taxon>Pseudomonadota</taxon>
        <taxon>Gammaproteobacteria</taxon>
        <taxon>Pseudomonadales</taxon>
        <taxon>Pseudomonadaceae</taxon>
        <taxon>Pseudomonas</taxon>
    </lineage>
</organism>
<name>A0A7W7P0D8_PSENT</name>